<gene>
    <name evidence="2" type="ORF">SAMEA4384403_00159</name>
</gene>
<dbReference type="EMBL" id="LT906462">
    <property type="protein sequence ID" value="SNV55269.1"/>
    <property type="molecule type" value="Genomic_DNA"/>
</dbReference>
<dbReference type="Gene3D" id="3.40.50.1820">
    <property type="entry name" value="alpha/beta hydrolase"/>
    <property type="match status" value="1"/>
</dbReference>
<dbReference type="PANTHER" id="PTHR23024:SF339">
    <property type="entry name" value="ALPHA_BETA HYDROLASE FOLD-3 DOMAIN-CONTAINING PROTEIN"/>
    <property type="match status" value="1"/>
</dbReference>
<dbReference type="Proteomes" id="UP000242084">
    <property type="component" value="Chromosome 1"/>
</dbReference>
<evidence type="ECO:0000259" key="1">
    <source>
        <dbReference type="Pfam" id="PF07859"/>
    </source>
</evidence>
<accession>A0A239Y7Y0</accession>
<organism evidence="2 3">
    <name type="scientific">Mammaliicoccus stepanovicii</name>
    <dbReference type="NCBI Taxonomy" id="643214"/>
    <lineage>
        <taxon>Bacteria</taxon>
        <taxon>Bacillati</taxon>
        <taxon>Bacillota</taxon>
        <taxon>Bacilli</taxon>
        <taxon>Bacillales</taxon>
        <taxon>Staphylococcaceae</taxon>
        <taxon>Mammaliicoccus</taxon>
    </lineage>
</organism>
<evidence type="ECO:0000313" key="3">
    <source>
        <dbReference type="Proteomes" id="UP000242084"/>
    </source>
</evidence>
<dbReference type="SUPFAM" id="SSF53474">
    <property type="entry name" value="alpha/beta-Hydrolases"/>
    <property type="match status" value="1"/>
</dbReference>
<keyword evidence="3" id="KW-1185">Reference proteome</keyword>
<dbReference type="RefSeq" id="WP_095085398.1">
    <property type="nucleotide sequence ID" value="NZ_BMDM01000009.1"/>
</dbReference>
<dbReference type="KEGG" id="sste:SAMEA4384403_0159"/>
<dbReference type="PANTHER" id="PTHR23024">
    <property type="entry name" value="ARYLACETAMIDE DEACETYLASE"/>
    <property type="match status" value="1"/>
</dbReference>
<dbReference type="InterPro" id="IPR029058">
    <property type="entry name" value="AB_hydrolase_fold"/>
</dbReference>
<dbReference type="InterPro" id="IPR013094">
    <property type="entry name" value="AB_hydrolase_3"/>
</dbReference>
<dbReference type="InterPro" id="IPR050466">
    <property type="entry name" value="Carboxylest/Gibb_receptor"/>
</dbReference>
<dbReference type="AlphaFoldDB" id="A0A239Y7Y0"/>
<dbReference type="GO" id="GO:0016787">
    <property type="term" value="F:hydrolase activity"/>
    <property type="evidence" value="ECO:0007669"/>
    <property type="project" value="InterPro"/>
</dbReference>
<reference evidence="2 3" key="1">
    <citation type="submission" date="2017-06" db="EMBL/GenBank/DDBJ databases">
        <authorList>
            <consortium name="Pathogen Informatics"/>
        </authorList>
    </citation>
    <scope>NUCLEOTIDE SEQUENCE [LARGE SCALE GENOMIC DNA]</scope>
    <source>
        <strain evidence="2 3">NCTC13839</strain>
    </source>
</reference>
<name>A0A239Y7Y0_9STAP</name>
<sequence length="279" mass="31689">MDPIHETIISQDGYQLNIKVLPSLEDKAKGSIIYYHGGGFLAGVPDDLPNTYLNILNKQYNIIIAPYRLAPEVNLQRIIKDACQSYDLTHQLYGDLPIFVFGRSAGAYLAFQIASVKEVSGIIDFYGYARIHVPQFLRSHAGYKKLTASITAQLIDTMIQPKPITSIPIQQRYILYLYARANGSWFKFLGVEHSTDSSYNLTPSQLKALPPTLIVHSNQDPDVPYSESKFIEQHITQTKRITIQSEEHDFDRTTSPSNEEIYNEVVHFLNNLSEVNDEY</sequence>
<evidence type="ECO:0000313" key="2">
    <source>
        <dbReference type="EMBL" id="SNV55269.1"/>
    </source>
</evidence>
<proteinExistence type="predicted"/>
<feature type="domain" description="Alpha/beta hydrolase fold-3" evidence="1">
    <location>
        <begin position="32"/>
        <end position="221"/>
    </location>
</feature>
<dbReference type="OrthoDB" id="9815425at2"/>
<dbReference type="Pfam" id="PF07859">
    <property type="entry name" value="Abhydrolase_3"/>
    <property type="match status" value="1"/>
</dbReference>
<protein>
    <submittedName>
        <fullName evidence="2">Esterase/lipase-protein</fullName>
    </submittedName>
</protein>